<dbReference type="GO" id="GO:0046872">
    <property type="term" value="F:metal ion binding"/>
    <property type="evidence" value="ECO:0007669"/>
    <property type="project" value="UniProtKB-KW"/>
</dbReference>
<dbReference type="Pfam" id="PF00293">
    <property type="entry name" value="NUDIX"/>
    <property type="match status" value="1"/>
</dbReference>
<feature type="domain" description="Nudix hydrolase" evidence="7">
    <location>
        <begin position="42"/>
        <end position="178"/>
    </location>
</feature>
<evidence type="ECO:0000256" key="5">
    <source>
        <dbReference type="ARBA" id="ARBA00022842"/>
    </source>
</evidence>
<comment type="cofactor">
    <cofactor evidence="2">
        <name>Mg(2+)</name>
        <dbReference type="ChEBI" id="CHEBI:18420"/>
    </cofactor>
</comment>
<evidence type="ECO:0000313" key="8">
    <source>
        <dbReference type="EMBL" id="PTB97536.1"/>
    </source>
</evidence>
<dbReference type="AlphaFoldDB" id="A0A2T4DUU1"/>
<sequence>MQDVITFLEERLKKPLPGEISHQRMMARQLGPQFRMKYNEPPRNGAVMIMLYPGEEGKIYFPLTQRQNYKGVHGGQVSLPGGKKDEEDSSLIETAIRETQEEIGVKVKDSQVIGSLTDLNITASNFLVKPVISFLEKKPVFVRDPYEVAHIFSTDIDHILHSDTLKVTELTVGEGINLEAPYFDIKNKVVWGATAMILSEFITILKEFKK</sequence>
<dbReference type="PANTHER" id="PTHR12992:SF11">
    <property type="entry name" value="MITOCHONDRIAL COENZYME A DIPHOSPHATASE NUDT8"/>
    <property type="match status" value="1"/>
</dbReference>
<gene>
    <name evidence="8" type="ORF">C9994_02300</name>
</gene>
<accession>A0A2T4DUU1</accession>
<protein>
    <submittedName>
        <fullName evidence="8">Coenzyme A pyrophosphatase</fullName>
    </submittedName>
</protein>
<evidence type="ECO:0000256" key="4">
    <source>
        <dbReference type="ARBA" id="ARBA00022801"/>
    </source>
</evidence>
<evidence type="ECO:0000256" key="3">
    <source>
        <dbReference type="ARBA" id="ARBA00022723"/>
    </source>
</evidence>
<dbReference type="Proteomes" id="UP000240608">
    <property type="component" value="Unassembled WGS sequence"/>
</dbReference>
<dbReference type="GO" id="GO:0010945">
    <property type="term" value="F:coenzyme A diphosphatase activity"/>
    <property type="evidence" value="ECO:0007669"/>
    <property type="project" value="InterPro"/>
</dbReference>
<evidence type="ECO:0000259" key="7">
    <source>
        <dbReference type="PROSITE" id="PS51462"/>
    </source>
</evidence>
<keyword evidence="5" id="KW-0460">Magnesium</keyword>
<proteinExistence type="predicted"/>
<organism evidence="8 9">
    <name type="scientific">Marivirga lumbricoides</name>
    <dbReference type="NCBI Taxonomy" id="1046115"/>
    <lineage>
        <taxon>Bacteria</taxon>
        <taxon>Pseudomonadati</taxon>
        <taxon>Bacteroidota</taxon>
        <taxon>Cytophagia</taxon>
        <taxon>Cytophagales</taxon>
        <taxon>Marivirgaceae</taxon>
        <taxon>Marivirga</taxon>
    </lineage>
</organism>
<evidence type="ECO:0000313" key="9">
    <source>
        <dbReference type="Proteomes" id="UP000240608"/>
    </source>
</evidence>
<dbReference type="InterPro" id="IPR015797">
    <property type="entry name" value="NUDIX_hydrolase-like_dom_sf"/>
</dbReference>
<reference evidence="8 9" key="1">
    <citation type="submission" date="2018-03" db="EMBL/GenBank/DDBJ databases">
        <title>Cross-interface Injection: A General Nanoliter Liquid Handling Method Applied to Single Cells Genome Amplification Automated Nanoliter Liquid Handling Applied to Single Cell Multiple Displacement Amplification.</title>
        <authorList>
            <person name="Yun J."/>
            <person name="Xu P."/>
            <person name="Xu J."/>
            <person name="Dai X."/>
            <person name="Wang Y."/>
            <person name="Zheng X."/>
            <person name="Cao C."/>
            <person name="Yi Q."/>
            <person name="Zhu Y."/>
            <person name="Wang L."/>
            <person name="Dong Z."/>
            <person name="Huang Y."/>
            <person name="Huang L."/>
            <person name="Du W."/>
        </authorList>
    </citation>
    <scope>NUCLEOTIDE SEQUENCE [LARGE SCALE GENOMIC DNA]</scope>
    <source>
        <strain evidence="8 9">Z-D1-2</strain>
    </source>
</reference>
<keyword evidence="6" id="KW-0464">Manganese</keyword>
<evidence type="ECO:0000256" key="2">
    <source>
        <dbReference type="ARBA" id="ARBA00001946"/>
    </source>
</evidence>
<comment type="caution">
    <text evidence="8">The sequence shown here is derived from an EMBL/GenBank/DDBJ whole genome shotgun (WGS) entry which is preliminary data.</text>
</comment>
<dbReference type="SUPFAM" id="SSF55811">
    <property type="entry name" value="Nudix"/>
    <property type="match status" value="1"/>
</dbReference>
<keyword evidence="3" id="KW-0479">Metal-binding</keyword>
<dbReference type="InterPro" id="IPR000086">
    <property type="entry name" value="NUDIX_hydrolase_dom"/>
</dbReference>
<dbReference type="InterPro" id="IPR045121">
    <property type="entry name" value="CoAse"/>
</dbReference>
<dbReference type="CDD" id="cd03426">
    <property type="entry name" value="NUDIX_CoAse_Nudt7"/>
    <property type="match status" value="1"/>
</dbReference>
<dbReference type="PANTHER" id="PTHR12992">
    <property type="entry name" value="NUDIX HYDROLASE"/>
    <property type="match status" value="1"/>
</dbReference>
<name>A0A2T4DUU1_9BACT</name>
<evidence type="ECO:0000256" key="1">
    <source>
        <dbReference type="ARBA" id="ARBA00001936"/>
    </source>
</evidence>
<evidence type="ECO:0000256" key="6">
    <source>
        <dbReference type="ARBA" id="ARBA00023211"/>
    </source>
</evidence>
<keyword evidence="4" id="KW-0378">Hydrolase</keyword>
<comment type="cofactor">
    <cofactor evidence="1">
        <name>Mn(2+)</name>
        <dbReference type="ChEBI" id="CHEBI:29035"/>
    </cofactor>
</comment>
<dbReference type="EMBL" id="PYVU01000011">
    <property type="protein sequence ID" value="PTB97536.1"/>
    <property type="molecule type" value="Genomic_DNA"/>
</dbReference>
<dbReference type="PROSITE" id="PS51462">
    <property type="entry name" value="NUDIX"/>
    <property type="match status" value="1"/>
</dbReference>
<dbReference type="Gene3D" id="3.90.79.10">
    <property type="entry name" value="Nucleoside Triphosphate Pyrophosphohydrolase"/>
    <property type="match status" value="1"/>
</dbReference>